<reference evidence="1" key="1">
    <citation type="submission" date="2019-02" db="EMBL/GenBank/DDBJ databases">
        <title>A novel Candidatus Liberibacter species associated with the New Zealand native fuchsia psyllid, Ctenarytaina fuchsiae.</title>
        <authorList>
            <person name="Thompson S.M."/>
            <person name="Jorgensen N."/>
            <person name="David C."/>
            <person name="Bulman S.R."/>
            <person name="Smith G.R."/>
        </authorList>
    </citation>
    <scope>NUCLEOTIDE SEQUENCE</scope>
    <source>
        <strain evidence="1">Oxford</strain>
    </source>
</reference>
<accession>A0A937DMD1</accession>
<dbReference type="InterPro" id="IPR008949">
    <property type="entry name" value="Isoprenoid_synthase_dom_sf"/>
</dbReference>
<gene>
    <name evidence="1" type="ORF">EU981_04945</name>
</gene>
<dbReference type="Pfam" id="PF00494">
    <property type="entry name" value="SQS_PSY"/>
    <property type="match status" value="1"/>
</dbReference>
<dbReference type="Gene3D" id="1.10.600.10">
    <property type="entry name" value="Farnesyl Diphosphate Synthase"/>
    <property type="match status" value="1"/>
</dbReference>
<evidence type="ECO:0000313" key="1">
    <source>
        <dbReference type="EMBL" id="MBL0849402.1"/>
    </source>
</evidence>
<dbReference type="AlphaFoldDB" id="A0A937DMD1"/>
<dbReference type="Proteomes" id="UP000736856">
    <property type="component" value="Unassembled WGS sequence"/>
</dbReference>
<organism evidence="1 2">
    <name type="scientific">Candidatus Liberibacter ctenarytainae</name>
    <dbReference type="NCBI Taxonomy" id="2020335"/>
    <lineage>
        <taxon>Bacteria</taxon>
        <taxon>Pseudomonadati</taxon>
        <taxon>Pseudomonadota</taxon>
        <taxon>Alphaproteobacteria</taxon>
        <taxon>Hyphomicrobiales</taxon>
        <taxon>Rhizobiaceae</taxon>
        <taxon>Liberibacter</taxon>
    </lineage>
</organism>
<protein>
    <submittedName>
        <fullName evidence="1">Phytoene/squalene synthase family protein</fullName>
    </submittedName>
</protein>
<evidence type="ECO:0000313" key="2">
    <source>
        <dbReference type="Proteomes" id="UP000736856"/>
    </source>
</evidence>
<dbReference type="SUPFAM" id="SSF48576">
    <property type="entry name" value="Terpenoid synthases"/>
    <property type="match status" value="1"/>
</dbReference>
<dbReference type="InterPro" id="IPR002060">
    <property type="entry name" value="Squ/phyt_synthse"/>
</dbReference>
<name>A0A937DMD1_9HYPH</name>
<sequence>MLDLYHLRDNDQDRYLACLLSPSNMRISLAILYSFNAELMRVPKITSNPLTGEIRLQWWRDIFTVPDNDVSQKSTSPFADKLLSIIQKYDLPYQHFLDMIEARFFDLYADSMRDCAQLEVYAFSTASNLIDLAVKILDREQCSSVYKAIKHAGIAQSIGELSLWMSIHYSRGQLYIPLDILGASGLDRESFLSGDNKEKISLAISIFAEWGLDHLIRARKEIQHIPQNIFPAFLPMYMTGRILKNTQKNGAKILDNPYTVHQCLRQLYMLYSSVKKRF</sequence>
<comment type="caution">
    <text evidence="1">The sequence shown here is derived from an EMBL/GenBank/DDBJ whole genome shotgun (WGS) entry which is preliminary data.</text>
</comment>
<proteinExistence type="predicted"/>
<dbReference type="EMBL" id="SEOL01000014">
    <property type="protein sequence ID" value="MBL0849402.1"/>
    <property type="molecule type" value="Genomic_DNA"/>
</dbReference>